<comment type="caution">
    <text evidence="2">The sequence shown here is derived from an EMBL/GenBank/DDBJ whole genome shotgun (WGS) entry which is preliminary data.</text>
</comment>
<name>A0A5J5IHH2_9BACT</name>
<dbReference type="EMBL" id="VYQF01000003">
    <property type="protein sequence ID" value="KAA9038716.1"/>
    <property type="molecule type" value="Genomic_DNA"/>
</dbReference>
<dbReference type="InterPro" id="IPR000182">
    <property type="entry name" value="GNAT_dom"/>
</dbReference>
<dbReference type="Proteomes" id="UP000326903">
    <property type="component" value="Unassembled WGS sequence"/>
</dbReference>
<sequence>MNSNRTIRLIKTADISQVLELYKPFVTLTTITPEYEILQFEAFSREIRNTTTYYPVLVCEINNIIIGYALAKRYRLAAGHQWSVETSIYVESGHHGKGVAKTLYQALFNILRLQGIVNVFAGLVLPNTRSEVFHKNLGFQEVGIFNNGIYKLGNWHEYKMVAAEPERTF</sequence>
<feature type="domain" description="N-acetyltransferase" evidence="1">
    <location>
        <begin position="5"/>
        <end position="161"/>
    </location>
</feature>
<dbReference type="PROSITE" id="PS51186">
    <property type="entry name" value="GNAT"/>
    <property type="match status" value="1"/>
</dbReference>
<dbReference type="CDD" id="cd04301">
    <property type="entry name" value="NAT_SF"/>
    <property type="match status" value="1"/>
</dbReference>
<dbReference type="InterPro" id="IPR016181">
    <property type="entry name" value="Acyl_CoA_acyltransferase"/>
</dbReference>
<protein>
    <submittedName>
        <fullName evidence="2">N-acetyltransferase family protein</fullName>
    </submittedName>
</protein>
<keyword evidence="2" id="KW-0808">Transferase</keyword>
<accession>A0A5J5IHH2</accession>
<dbReference type="SUPFAM" id="SSF55729">
    <property type="entry name" value="Acyl-CoA N-acyltransferases (Nat)"/>
    <property type="match status" value="1"/>
</dbReference>
<proteinExistence type="predicted"/>
<dbReference type="GO" id="GO:0016747">
    <property type="term" value="F:acyltransferase activity, transferring groups other than amino-acyl groups"/>
    <property type="evidence" value="ECO:0007669"/>
    <property type="project" value="InterPro"/>
</dbReference>
<dbReference type="Gene3D" id="3.40.630.30">
    <property type="match status" value="1"/>
</dbReference>
<evidence type="ECO:0000313" key="3">
    <source>
        <dbReference type="Proteomes" id="UP000326903"/>
    </source>
</evidence>
<reference evidence="2 3" key="1">
    <citation type="submission" date="2019-09" db="EMBL/GenBank/DDBJ databases">
        <title>Draft genome sequence of Ginsengibacter sp. BR5-29.</title>
        <authorList>
            <person name="Im W.-T."/>
        </authorList>
    </citation>
    <scope>NUCLEOTIDE SEQUENCE [LARGE SCALE GENOMIC DNA]</scope>
    <source>
        <strain evidence="2 3">BR5-29</strain>
    </source>
</reference>
<evidence type="ECO:0000259" key="1">
    <source>
        <dbReference type="PROSITE" id="PS51186"/>
    </source>
</evidence>
<gene>
    <name evidence="2" type="ORF">FW778_14315</name>
</gene>
<keyword evidence="3" id="KW-1185">Reference proteome</keyword>
<dbReference type="Pfam" id="PF13420">
    <property type="entry name" value="Acetyltransf_4"/>
    <property type="match status" value="1"/>
</dbReference>
<organism evidence="2 3">
    <name type="scientific">Ginsengibacter hankyongi</name>
    <dbReference type="NCBI Taxonomy" id="2607284"/>
    <lineage>
        <taxon>Bacteria</taxon>
        <taxon>Pseudomonadati</taxon>
        <taxon>Bacteroidota</taxon>
        <taxon>Chitinophagia</taxon>
        <taxon>Chitinophagales</taxon>
        <taxon>Chitinophagaceae</taxon>
        <taxon>Ginsengibacter</taxon>
    </lineage>
</organism>
<evidence type="ECO:0000313" key="2">
    <source>
        <dbReference type="EMBL" id="KAA9038716.1"/>
    </source>
</evidence>
<dbReference type="AlphaFoldDB" id="A0A5J5IHH2"/>
<dbReference type="RefSeq" id="WP_150415437.1">
    <property type="nucleotide sequence ID" value="NZ_VYQF01000003.1"/>
</dbReference>